<organism evidence="1 2">
    <name type="scientific">Rotaria magnacalcarata</name>
    <dbReference type="NCBI Taxonomy" id="392030"/>
    <lineage>
        <taxon>Eukaryota</taxon>
        <taxon>Metazoa</taxon>
        <taxon>Spiralia</taxon>
        <taxon>Gnathifera</taxon>
        <taxon>Rotifera</taxon>
        <taxon>Eurotatoria</taxon>
        <taxon>Bdelloidea</taxon>
        <taxon>Philodinida</taxon>
        <taxon>Philodinidae</taxon>
        <taxon>Rotaria</taxon>
    </lineage>
</organism>
<evidence type="ECO:0000313" key="2">
    <source>
        <dbReference type="Proteomes" id="UP000663866"/>
    </source>
</evidence>
<evidence type="ECO:0000313" key="1">
    <source>
        <dbReference type="EMBL" id="CAF4592719.1"/>
    </source>
</evidence>
<proteinExistence type="predicted"/>
<name>A0A821BFP3_9BILA</name>
<comment type="caution">
    <text evidence="1">The sequence shown here is derived from an EMBL/GenBank/DDBJ whole genome shotgun (WGS) entry which is preliminary data.</text>
</comment>
<dbReference type="Proteomes" id="UP000663866">
    <property type="component" value="Unassembled WGS sequence"/>
</dbReference>
<reference evidence="1" key="1">
    <citation type="submission" date="2021-02" db="EMBL/GenBank/DDBJ databases">
        <authorList>
            <person name="Nowell W R."/>
        </authorList>
    </citation>
    <scope>NUCLEOTIDE SEQUENCE</scope>
</reference>
<dbReference type="AlphaFoldDB" id="A0A821BFP3"/>
<accession>A0A821BFP3</accession>
<protein>
    <submittedName>
        <fullName evidence="1">Uncharacterized protein</fullName>
    </submittedName>
</protein>
<feature type="non-terminal residue" evidence="1">
    <location>
        <position position="72"/>
    </location>
</feature>
<dbReference type="EMBL" id="CAJOBG010070664">
    <property type="protein sequence ID" value="CAF4592719.1"/>
    <property type="molecule type" value="Genomic_DNA"/>
</dbReference>
<keyword evidence="2" id="KW-1185">Reference proteome</keyword>
<sequence>MTSYSSTINLRDISLSILEQYLPMCKACGNKVYICKIEQIIKQEMLAQEILENRNGTSRLEAGQQLLSIVQD</sequence>
<gene>
    <name evidence="1" type="ORF">OVN521_LOCUS44850</name>
</gene>